<comment type="caution">
    <text evidence="5">The sequence shown here is derived from an EMBL/GenBank/DDBJ whole genome shotgun (WGS) entry which is preliminary data.</text>
</comment>
<protein>
    <submittedName>
        <fullName evidence="5">L domain-like protein</fullName>
    </submittedName>
</protein>
<dbReference type="Pfam" id="PF13855">
    <property type="entry name" value="LRR_8"/>
    <property type="match status" value="1"/>
</dbReference>
<keyword evidence="3" id="KW-0472">Membrane</keyword>
<dbReference type="GO" id="GO:0005737">
    <property type="term" value="C:cytoplasm"/>
    <property type="evidence" value="ECO:0007669"/>
    <property type="project" value="TreeGrafter"/>
</dbReference>
<dbReference type="Gene3D" id="3.80.10.10">
    <property type="entry name" value="Ribonuclease Inhibitor"/>
    <property type="match status" value="1"/>
</dbReference>
<gene>
    <name evidence="5" type="ORF">BCR32DRAFT_251786</name>
</gene>
<dbReference type="STRING" id="1754192.A0A1Y1VEU9"/>
<reference evidence="5 6" key="2">
    <citation type="submission" date="2016-08" db="EMBL/GenBank/DDBJ databases">
        <title>Pervasive Adenine N6-methylation of Active Genes in Fungi.</title>
        <authorList>
            <consortium name="DOE Joint Genome Institute"/>
            <person name="Mondo S.J."/>
            <person name="Dannebaum R.O."/>
            <person name="Kuo R.C."/>
            <person name="Labutti K."/>
            <person name="Haridas S."/>
            <person name="Kuo A."/>
            <person name="Salamov A."/>
            <person name="Ahrendt S.R."/>
            <person name="Lipzen A."/>
            <person name="Sullivan W."/>
            <person name="Andreopoulos W.B."/>
            <person name="Clum A."/>
            <person name="Lindquist E."/>
            <person name="Daum C."/>
            <person name="Ramamoorthy G.K."/>
            <person name="Gryganskyi A."/>
            <person name="Culley D."/>
            <person name="Magnuson J.K."/>
            <person name="James T.Y."/>
            <person name="O'Malley M.A."/>
            <person name="Stajich J.E."/>
            <person name="Spatafora J.W."/>
            <person name="Visel A."/>
            <person name="Grigoriev I.V."/>
        </authorList>
    </citation>
    <scope>NUCLEOTIDE SEQUENCE [LARGE SCALE GENOMIC DNA]</scope>
    <source>
        <strain evidence="5 6">S4</strain>
    </source>
</reference>
<dbReference type="PANTHER" id="PTHR48051:SF1">
    <property type="entry name" value="RAS SUPPRESSOR PROTEIN 1"/>
    <property type="match status" value="1"/>
</dbReference>
<evidence type="ECO:0000256" key="1">
    <source>
        <dbReference type="ARBA" id="ARBA00022614"/>
    </source>
</evidence>
<dbReference type="AlphaFoldDB" id="A0A1Y1VEU9"/>
<dbReference type="InterPro" id="IPR032675">
    <property type="entry name" value="LRR_dom_sf"/>
</dbReference>
<evidence type="ECO:0000256" key="3">
    <source>
        <dbReference type="SAM" id="Phobius"/>
    </source>
</evidence>
<feature type="signal peptide" evidence="4">
    <location>
        <begin position="1"/>
        <end position="18"/>
    </location>
</feature>
<dbReference type="Proteomes" id="UP000193944">
    <property type="component" value="Unassembled WGS sequence"/>
</dbReference>
<dbReference type="EMBL" id="MCFG01000716">
    <property type="protein sequence ID" value="ORX54636.1"/>
    <property type="molecule type" value="Genomic_DNA"/>
</dbReference>
<evidence type="ECO:0000256" key="2">
    <source>
        <dbReference type="ARBA" id="ARBA00022737"/>
    </source>
</evidence>
<dbReference type="PROSITE" id="PS51450">
    <property type="entry name" value="LRR"/>
    <property type="match status" value="1"/>
</dbReference>
<evidence type="ECO:0000256" key="4">
    <source>
        <dbReference type="SAM" id="SignalP"/>
    </source>
</evidence>
<keyword evidence="1" id="KW-0433">Leucine-rich repeat</keyword>
<keyword evidence="3" id="KW-1133">Transmembrane helix</keyword>
<dbReference type="OrthoDB" id="1517790at2759"/>
<dbReference type="SMART" id="SM00369">
    <property type="entry name" value="LRR_TYP"/>
    <property type="match status" value="3"/>
</dbReference>
<dbReference type="SMART" id="SM00364">
    <property type="entry name" value="LRR_BAC"/>
    <property type="match status" value="3"/>
</dbReference>
<reference evidence="5 6" key="1">
    <citation type="submission" date="2016-08" db="EMBL/GenBank/DDBJ databases">
        <title>A Parts List for Fungal Cellulosomes Revealed by Comparative Genomics.</title>
        <authorList>
            <consortium name="DOE Joint Genome Institute"/>
            <person name="Haitjema C.H."/>
            <person name="Gilmore S.P."/>
            <person name="Henske J.K."/>
            <person name="Solomon K.V."/>
            <person name="De Groot R."/>
            <person name="Kuo A."/>
            <person name="Mondo S.J."/>
            <person name="Salamov A.A."/>
            <person name="Labutti K."/>
            <person name="Zhao Z."/>
            <person name="Chiniquy J."/>
            <person name="Barry K."/>
            <person name="Brewer H.M."/>
            <person name="Purvine S.O."/>
            <person name="Wright A.T."/>
            <person name="Boxma B."/>
            <person name="Van Alen T."/>
            <person name="Hackstein J.H."/>
            <person name="Baker S.E."/>
            <person name="Grigoriev I.V."/>
            <person name="O'Malley M.A."/>
        </authorList>
    </citation>
    <scope>NUCLEOTIDE SEQUENCE [LARGE SCALE GENOMIC DNA]</scope>
    <source>
        <strain evidence="5 6">S4</strain>
    </source>
</reference>
<feature type="chain" id="PRO_5012575894" evidence="4">
    <location>
        <begin position="19"/>
        <end position="279"/>
    </location>
</feature>
<keyword evidence="2" id="KW-0677">Repeat</keyword>
<keyword evidence="6" id="KW-1185">Reference proteome</keyword>
<dbReference type="InterPro" id="IPR050216">
    <property type="entry name" value="LRR_domain-containing"/>
</dbReference>
<keyword evidence="4" id="KW-0732">Signal</keyword>
<dbReference type="SUPFAM" id="SSF52058">
    <property type="entry name" value="L domain-like"/>
    <property type="match status" value="1"/>
</dbReference>
<dbReference type="InterPro" id="IPR001611">
    <property type="entry name" value="Leu-rich_rpt"/>
</dbReference>
<evidence type="ECO:0000313" key="6">
    <source>
        <dbReference type="Proteomes" id="UP000193944"/>
    </source>
</evidence>
<dbReference type="InterPro" id="IPR003591">
    <property type="entry name" value="Leu-rich_rpt_typical-subtyp"/>
</dbReference>
<organism evidence="5 6">
    <name type="scientific">Anaeromyces robustus</name>
    <dbReference type="NCBI Taxonomy" id="1754192"/>
    <lineage>
        <taxon>Eukaryota</taxon>
        <taxon>Fungi</taxon>
        <taxon>Fungi incertae sedis</taxon>
        <taxon>Chytridiomycota</taxon>
        <taxon>Chytridiomycota incertae sedis</taxon>
        <taxon>Neocallimastigomycetes</taxon>
        <taxon>Neocallimastigales</taxon>
        <taxon>Neocallimastigaceae</taxon>
        <taxon>Anaeromyces</taxon>
    </lineage>
</organism>
<name>A0A1Y1VEU9_9FUNG</name>
<evidence type="ECO:0000313" key="5">
    <source>
        <dbReference type="EMBL" id="ORX54636.1"/>
    </source>
</evidence>
<dbReference type="PANTHER" id="PTHR48051">
    <property type="match status" value="1"/>
</dbReference>
<accession>A0A1Y1VEU9</accession>
<proteinExistence type="predicted"/>
<keyword evidence="3" id="KW-0812">Transmembrane</keyword>
<feature type="transmembrane region" description="Helical" evidence="3">
    <location>
        <begin position="235"/>
        <end position="256"/>
    </location>
</feature>
<sequence length="279" mass="31418">MKSFKLILLSINLLLVNSQTITVSRDCPSLNNFLNLPQNTECCTLNGYQCDAEGYLTHISINAQNNYIENIPKTIMNSSSLEYLNFNENNIKFLPNDFFTSLTKLKELELGNNIIENIPSTISGLDNLIYLNLRYNNLKSLPENLFNLPSLGFINLDENQELNVLINRSSSNTSIDTCSIKGINVVCYEPGSCNKLLISKNEKITDEEAKTKYISCSEYNRKNGTNSNSNSKSKYLIIGISVALICLVIISALLFIKYKKKNKNNNNTINTININNNNK</sequence>